<evidence type="ECO:0000313" key="2">
    <source>
        <dbReference type="Proteomes" id="UP000585474"/>
    </source>
</evidence>
<organism evidence="1 2">
    <name type="scientific">Actinidia rufa</name>
    <dbReference type="NCBI Taxonomy" id="165716"/>
    <lineage>
        <taxon>Eukaryota</taxon>
        <taxon>Viridiplantae</taxon>
        <taxon>Streptophyta</taxon>
        <taxon>Embryophyta</taxon>
        <taxon>Tracheophyta</taxon>
        <taxon>Spermatophyta</taxon>
        <taxon>Magnoliopsida</taxon>
        <taxon>eudicotyledons</taxon>
        <taxon>Gunneridae</taxon>
        <taxon>Pentapetalae</taxon>
        <taxon>asterids</taxon>
        <taxon>Ericales</taxon>
        <taxon>Actinidiaceae</taxon>
        <taxon>Actinidia</taxon>
    </lineage>
</organism>
<keyword evidence="2" id="KW-1185">Reference proteome</keyword>
<dbReference type="AlphaFoldDB" id="A0A7J0H6I1"/>
<proteinExistence type="predicted"/>
<comment type="caution">
    <text evidence="1">The sequence shown here is derived from an EMBL/GenBank/DDBJ whole genome shotgun (WGS) entry which is preliminary data.</text>
</comment>
<accession>A0A7J0H6I1</accession>
<evidence type="ECO:0000313" key="1">
    <source>
        <dbReference type="EMBL" id="GFZ18354.1"/>
    </source>
</evidence>
<name>A0A7J0H6I1_9ERIC</name>
<dbReference type="EMBL" id="BJWL01000027">
    <property type="protein sequence ID" value="GFZ18354.1"/>
    <property type="molecule type" value="Genomic_DNA"/>
</dbReference>
<protein>
    <submittedName>
        <fullName evidence="1">Uncharacterized protein</fullName>
    </submittedName>
</protein>
<dbReference type="Proteomes" id="UP000585474">
    <property type="component" value="Unassembled WGS sequence"/>
</dbReference>
<gene>
    <name evidence="1" type="ORF">Acr_27g0000930</name>
</gene>
<reference evidence="1 2" key="1">
    <citation type="submission" date="2019-07" db="EMBL/GenBank/DDBJ databases">
        <title>De Novo Assembly of kiwifruit Actinidia rufa.</title>
        <authorList>
            <person name="Sugita-Konishi S."/>
            <person name="Sato K."/>
            <person name="Mori E."/>
            <person name="Abe Y."/>
            <person name="Kisaki G."/>
            <person name="Hamano K."/>
            <person name="Suezawa K."/>
            <person name="Otani M."/>
            <person name="Fukuda T."/>
            <person name="Manabe T."/>
            <person name="Gomi K."/>
            <person name="Tabuchi M."/>
            <person name="Akimitsu K."/>
            <person name="Kataoka I."/>
        </authorList>
    </citation>
    <scope>NUCLEOTIDE SEQUENCE [LARGE SCALE GENOMIC DNA]</scope>
    <source>
        <strain evidence="2">cv. Fuchu</strain>
    </source>
</reference>
<sequence length="189" mass="21412">MGNRASTLQGDNQAVLESDKLDESWLELDHLAQPQKPLPCLLFITSWLITSSSSSSLLIGFGKLWLDKLERRKTLPDKLRGLVRNCMPISARTQGEWLRPGLFPVVSSLDGLLALFRTDFELVIKTCTINENRHQRWYKEHSQSMKNADPTKEILTIGQAVVVPRECPHTVIPSLELLTTQNPNKLIKK</sequence>